<reference evidence="7 8" key="1">
    <citation type="submission" date="2009-08" db="EMBL/GenBank/DDBJ databases">
        <title>The Genome Sequence of Spizellomyces punctatus strain DAOM BR117.</title>
        <authorList>
            <consortium name="The Broad Institute Genome Sequencing Platform"/>
            <person name="Russ C."/>
            <person name="Cuomo C."/>
            <person name="Shea T."/>
            <person name="Young S.K."/>
            <person name="Zeng Q."/>
            <person name="Koehrsen M."/>
            <person name="Haas B."/>
            <person name="Borodovsky M."/>
            <person name="Guigo R."/>
            <person name="Alvarado L."/>
            <person name="Berlin A."/>
            <person name="Bochicchio J."/>
            <person name="Borenstein D."/>
            <person name="Chapman S."/>
            <person name="Chen Z."/>
            <person name="Engels R."/>
            <person name="Freedman E."/>
            <person name="Gellesch M."/>
            <person name="Goldberg J."/>
            <person name="Griggs A."/>
            <person name="Gujja S."/>
            <person name="Heiman D."/>
            <person name="Hepburn T."/>
            <person name="Howarth C."/>
            <person name="Jen D."/>
            <person name="Larson L."/>
            <person name="Lewis B."/>
            <person name="Mehta T."/>
            <person name="Park D."/>
            <person name="Pearson M."/>
            <person name="Roberts A."/>
            <person name="Saif S."/>
            <person name="Shenoy N."/>
            <person name="Sisk P."/>
            <person name="Stolte C."/>
            <person name="Sykes S."/>
            <person name="Thomson T."/>
            <person name="Walk T."/>
            <person name="White J."/>
            <person name="Yandava C."/>
            <person name="Burger G."/>
            <person name="Gray M.W."/>
            <person name="Holland P.W.H."/>
            <person name="King N."/>
            <person name="Lang F.B.F."/>
            <person name="Roger A.J."/>
            <person name="Ruiz-Trillo I."/>
            <person name="Lander E."/>
            <person name="Nusbaum C."/>
        </authorList>
    </citation>
    <scope>NUCLEOTIDE SEQUENCE [LARGE SCALE GENOMIC DNA]</scope>
    <source>
        <strain evidence="7 8">DAOM BR117</strain>
    </source>
</reference>
<sequence length="336" mass="36817">MSESPKSPRKSPSLSPAEETALSALTDISTRNSSSREESLKDKEKSKNIRSTLPLEQTASTKTLSDTNQRHAAEAIQPADGQAINSRFSSAPPFPPMVPIGFPYPFPFVNGNMYPGPPGKPPFPLPIPPGSFPAVAGYPLQLPSSHIMHTSAIRSAQPAGDDREKTNSPSAHIPTYMKEENEADPELPVQNKKIKGMQTGSEESGEDDGVQATEEEQQQINAAIAAAEALGVGKRDMKYMCQTCSRVFTRLYNLKSHIRSHQGLRPFKCKFCSASFTRNHDLNRHERTHADVKPFTCPVCLKKFSRKDALKRHQRQDAEGKRGICVPVAKTANAVA</sequence>
<evidence type="ECO:0000256" key="1">
    <source>
        <dbReference type="ARBA" id="ARBA00022723"/>
    </source>
</evidence>
<dbReference type="Pfam" id="PF00096">
    <property type="entry name" value="zf-C2H2"/>
    <property type="match status" value="2"/>
</dbReference>
<dbReference type="PANTHER" id="PTHR23235:SF120">
    <property type="entry name" value="KRUPPEL-LIKE FACTOR 15"/>
    <property type="match status" value="1"/>
</dbReference>
<dbReference type="STRING" id="645134.A0A0L0HKJ2"/>
<feature type="domain" description="C2H2-type" evidence="6">
    <location>
        <begin position="239"/>
        <end position="266"/>
    </location>
</feature>
<evidence type="ECO:0000313" key="8">
    <source>
        <dbReference type="Proteomes" id="UP000053201"/>
    </source>
</evidence>
<dbReference type="OMA" id="ISTCNEN"/>
<proteinExistence type="predicted"/>
<evidence type="ECO:0000256" key="4">
    <source>
        <dbReference type="PROSITE-ProRule" id="PRU00042"/>
    </source>
</evidence>
<organism evidence="7 8">
    <name type="scientific">Spizellomyces punctatus (strain DAOM BR117)</name>
    <dbReference type="NCBI Taxonomy" id="645134"/>
    <lineage>
        <taxon>Eukaryota</taxon>
        <taxon>Fungi</taxon>
        <taxon>Fungi incertae sedis</taxon>
        <taxon>Chytridiomycota</taxon>
        <taxon>Chytridiomycota incertae sedis</taxon>
        <taxon>Chytridiomycetes</taxon>
        <taxon>Spizellomycetales</taxon>
        <taxon>Spizellomycetaceae</taxon>
        <taxon>Spizellomyces</taxon>
    </lineage>
</organism>
<dbReference type="PANTHER" id="PTHR23235">
    <property type="entry name" value="KRUEPPEL-LIKE TRANSCRIPTION FACTOR"/>
    <property type="match status" value="1"/>
</dbReference>
<dbReference type="Pfam" id="PF13894">
    <property type="entry name" value="zf-C2H2_4"/>
    <property type="match status" value="1"/>
</dbReference>
<dbReference type="PROSITE" id="PS50157">
    <property type="entry name" value="ZINC_FINGER_C2H2_2"/>
    <property type="match status" value="3"/>
</dbReference>
<feature type="region of interest" description="Disordered" evidence="5">
    <location>
        <begin position="1"/>
        <end position="70"/>
    </location>
</feature>
<dbReference type="VEuPathDB" id="FungiDB:SPPG_03161"/>
<dbReference type="PROSITE" id="PS00028">
    <property type="entry name" value="ZINC_FINGER_C2H2_1"/>
    <property type="match status" value="2"/>
</dbReference>
<dbReference type="InterPro" id="IPR036236">
    <property type="entry name" value="Znf_C2H2_sf"/>
</dbReference>
<feature type="compositionally biased region" description="Low complexity" evidence="5">
    <location>
        <begin position="1"/>
        <end position="16"/>
    </location>
</feature>
<protein>
    <recommendedName>
        <fullName evidence="6">C2H2-type domain-containing protein</fullName>
    </recommendedName>
</protein>
<keyword evidence="8" id="KW-1185">Reference proteome</keyword>
<evidence type="ECO:0000313" key="7">
    <source>
        <dbReference type="EMBL" id="KND01349.1"/>
    </source>
</evidence>
<keyword evidence="3" id="KW-0862">Zinc</keyword>
<gene>
    <name evidence="7" type="ORF">SPPG_03161</name>
</gene>
<dbReference type="InParanoid" id="A0A0L0HKJ2"/>
<dbReference type="GO" id="GO:0000978">
    <property type="term" value="F:RNA polymerase II cis-regulatory region sequence-specific DNA binding"/>
    <property type="evidence" value="ECO:0007669"/>
    <property type="project" value="TreeGrafter"/>
</dbReference>
<feature type="domain" description="C2H2-type" evidence="6">
    <location>
        <begin position="267"/>
        <end position="294"/>
    </location>
</feature>
<dbReference type="SUPFAM" id="SSF57667">
    <property type="entry name" value="beta-beta-alpha zinc fingers"/>
    <property type="match status" value="2"/>
</dbReference>
<evidence type="ECO:0000256" key="5">
    <source>
        <dbReference type="SAM" id="MobiDB-lite"/>
    </source>
</evidence>
<keyword evidence="1" id="KW-0479">Metal-binding</keyword>
<evidence type="ECO:0000256" key="2">
    <source>
        <dbReference type="ARBA" id="ARBA00022771"/>
    </source>
</evidence>
<dbReference type="EMBL" id="KQ257454">
    <property type="protein sequence ID" value="KND01349.1"/>
    <property type="molecule type" value="Genomic_DNA"/>
</dbReference>
<dbReference type="Gene3D" id="3.30.160.60">
    <property type="entry name" value="Classic Zinc Finger"/>
    <property type="match status" value="3"/>
</dbReference>
<dbReference type="FunFam" id="3.30.160.60:FF:000446">
    <property type="entry name" value="Zinc finger protein"/>
    <property type="match status" value="1"/>
</dbReference>
<dbReference type="Proteomes" id="UP000053201">
    <property type="component" value="Unassembled WGS sequence"/>
</dbReference>
<evidence type="ECO:0000259" key="6">
    <source>
        <dbReference type="PROSITE" id="PS50157"/>
    </source>
</evidence>
<dbReference type="RefSeq" id="XP_016609388.1">
    <property type="nucleotide sequence ID" value="XM_016751437.1"/>
</dbReference>
<dbReference type="OrthoDB" id="8922241at2759"/>
<name>A0A0L0HKJ2_SPIPD</name>
<dbReference type="GO" id="GO:0008270">
    <property type="term" value="F:zinc ion binding"/>
    <property type="evidence" value="ECO:0007669"/>
    <property type="project" value="UniProtKB-KW"/>
</dbReference>
<feature type="compositionally biased region" description="Basic and acidic residues" evidence="5">
    <location>
        <begin position="34"/>
        <end position="47"/>
    </location>
</feature>
<feature type="compositionally biased region" description="Polar residues" evidence="5">
    <location>
        <begin position="49"/>
        <end position="67"/>
    </location>
</feature>
<dbReference type="AlphaFoldDB" id="A0A0L0HKJ2"/>
<keyword evidence="2 4" id="KW-0863">Zinc-finger</keyword>
<dbReference type="eggNOG" id="KOG1721">
    <property type="taxonomic scope" value="Eukaryota"/>
</dbReference>
<dbReference type="SMART" id="SM00355">
    <property type="entry name" value="ZnF_C2H2"/>
    <property type="match status" value="3"/>
</dbReference>
<accession>A0A0L0HKJ2</accession>
<dbReference type="FunFam" id="3.30.160.60:FF:002343">
    <property type="entry name" value="Zinc finger protein 33A"/>
    <property type="match status" value="1"/>
</dbReference>
<dbReference type="GO" id="GO:0000981">
    <property type="term" value="F:DNA-binding transcription factor activity, RNA polymerase II-specific"/>
    <property type="evidence" value="ECO:0007669"/>
    <property type="project" value="TreeGrafter"/>
</dbReference>
<dbReference type="InterPro" id="IPR013087">
    <property type="entry name" value="Znf_C2H2_type"/>
</dbReference>
<dbReference type="GeneID" id="27686696"/>
<feature type="domain" description="C2H2-type" evidence="6">
    <location>
        <begin position="295"/>
        <end position="323"/>
    </location>
</feature>
<evidence type="ECO:0000256" key="3">
    <source>
        <dbReference type="ARBA" id="ARBA00022833"/>
    </source>
</evidence>